<evidence type="ECO:0000256" key="1">
    <source>
        <dbReference type="SAM" id="Coils"/>
    </source>
</evidence>
<dbReference type="KEGG" id="qdo:H9Q78_02620"/>
<keyword evidence="3" id="KW-1185">Reference proteome</keyword>
<sequence length="263" mass="30540">MNKTDLEHRLLRGSELFFENHPIYKISLGEMVDFGYSKAQSIIGILCMDDEKTKTLLPENITPSTYLAVAFNLYREQKHMETGILPENAEDTPLCISIPIFLELLFRKQVIFQLDSGFIIGNEPDDSFILGSHNYGSFREIIRERFCLTDSEDWNEENPADARTKSLLDRRKKLREKISKLKSNIGCDENEGLTMADLISIFAEAEHLPLQDVYNKYDIYQFNNQFNRLKIMDDYHVNIQALLAGAKSEELHMQHWLTKIKQP</sequence>
<reference evidence="2 3" key="1">
    <citation type="submission" date="2020-08" db="EMBL/GenBank/DDBJ databases">
        <authorList>
            <person name="Liu C."/>
            <person name="Sun Q."/>
        </authorList>
    </citation>
    <scope>NUCLEOTIDE SEQUENCE [LARGE SCALE GENOMIC DNA]</scope>
    <source>
        <strain evidence="2 3">NSJ-38</strain>
    </source>
</reference>
<evidence type="ECO:0000313" key="2">
    <source>
        <dbReference type="EMBL" id="QNM06075.1"/>
    </source>
</evidence>
<feature type="coiled-coil region" evidence="1">
    <location>
        <begin position="164"/>
        <end position="191"/>
    </location>
</feature>
<keyword evidence="1" id="KW-0175">Coiled coil</keyword>
<dbReference type="AlphaFoldDB" id="A0A7G9G5J3"/>
<organism evidence="2 3">
    <name type="scientific">Qiania dongpingensis</name>
    <dbReference type="NCBI Taxonomy" id="2763669"/>
    <lineage>
        <taxon>Bacteria</taxon>
        <taxon>Bacillati</taxon>
        <taxon>Bacillota</taxon>
        <taxon>Clostridia</taxon>
        <taxon>Lachnospirales</taxon>
        <taxon>Lachnospiraceae</taxon>
        <taxon>Qiania</taxon>
    </lineage>
</organism>
<gene>
    <name evidence="2" type="ORF">H9Q78_02620</name>
</gene>
<proteinExistence type="predicted"/>
<evidence type="ECO:0000313" key="3">
    <source>
        <dbReference type="Proteomes" id="UP000515823"/>
    </source>
</evidence>
<dbReference type="EMBL" id="CP060634">
    <property type="protein sequence ID" value="QNM06075.1"/>
    <property type="molecule type" value="Genomic_DNA"/>
</dbReference>
<accession>A0A7G9G5J3</accession>
<dbReference type="Proteomes" id="UP000515823">
    <property type="component" value="Chromosome"/>
</dbReference>
<name>A0A7G9G5J3_9FIRM</name>
<protein>
    <submittedName>
        <fullName evidence="2">Uncharacterized protein</fullName>
    </submittedName>
</protein>
<dbReference type="RefSeq" id="WP_249303447.1">
    <property type="nucleotide sequence ID" value="NZ_CP060634.1"/>
</dbReference>